<evidence type="ECO:0000313" key="11">
    <source>
        <dbReference type="Proteomes" id="UP000287746"/>
    </source>
</evidence>
<dbReference type="EC" id="3.5.2.6" evidence="3 6"/>
<dbReference type="Pfam" id="PF13354">
    <property type="entry name" value="Beta-lactamase2"/>
    <property type="match status" value="1"/>
</dbReference>
<dbReference type="GO" id="GO:0030655">
    <property type="term" value="P:beta-lactam antibiotic catabolic process"/>
    <property type="evidence" value="ECO:0007669"/>
    <property type="project" value="InterPro"/>
</dbReference>
<dbReference type="GO" id="GO:0008800">
    <property type="term" value="F:beta-lactamase activity"/>
    <property type="evidence" value="ECO:0007669"/>
    <property type="project" value="UniProtKB-UniRule"/>
</dbReference>
<keyword evidence="8" id="KW-0732">Signal</keyword>
<sequence>MSLLRGCFLIPLSALCLAAPPLIPAAGAQASPAPAAPATLESAFALLARQTDGTVGVAVQRIGGGPVYTLNAGQTFPMASTFKIAVAGAVLARIDRGDFKLDTMVTVDPAVWVQSAGIAEQMKHPGVALSVHNLLELMLTRSDNTATDVMVTQTGGPAAVTAWLRKVGVTSGQRIDADTARLIYRALGITPGPGTFRENIDRAFAADPSKRDMDQKRLPNIPFNNDPRDASTPEAMVQLLAAIQSGKALSASSTKALIEIMERCITGEKRLKGLLPQNTVVAHKTGTLMSIANDVGIVTMPDGSKFAIAVFVKSDTKGVDTQERVIAEIARTAYDHYLLGGQ</sequence>
<dbReference type="GO" id="GO:0046677">
    <property type="term" value="P:response to antibiotic"/>
    <property type="evidence" value="ECO:0007669"/>
    <property type="project" value="UniProtKB-UniRule"/>
</dbReference>
<evidence type="ECO:0000256" key="5">
    <source>
        <dbReference type="ARBA" id="ARBA00023251"/>
    </source>
</evidence>
<gene>
    <name evidence="10" type="ORF">DAH66_09280</name>
</gene>
<evidence type="ECO:0000259" key="9">
    <source>
        <dbReference type="Pfam" id="PF13354"/>
    </source>
</evidence>
<dbReference type="PRINTS" id="PR00118">
    <property type="entry name" value="BLACTAMASEA"/>
</dbReference>
<dbReference type="Gene3D" id="3.40.710.10">
    <property type="entry name" value="DD-peptidase/beta-lactamase superfamily"/>
    <property type="match status" value="1"/>
</dbReference>
<keyword evidence="5 6" id="KW-0046">Antibiotic resistance</keyword>
<dbReference type="NCBIfam" id="NF033103">
    <property type="entry name" value="bla_class_A"/>
    <property type="match status" value="1"/>
</dbReference>
<accession>A0A430G415</accession>
<evidence type="ECO:0000256" key="2">
    <source>
        <dbReference type="ARBA" id="ARBA00009009"/>
    </source>
</evidence>
<organism evidence="10 11">
    <name type="scientific">Sphingomonas koreensis</name>
    <dbReference type="NCBI Taxonomy" id="93064"/>
    <lineage>
        <taxon>Bacteria</taxon>
        <taxon>Pseudomonadati</taxon>
        <taxon>Pseudomonadota</taxon>
        <taxon>Alphaproteobacteria</taxon>
        <taxon>Sphingomonadales</taxon>
        <taxon>Sphingomonadaceae</taxon>
        <taxon>Sphingomonas</taxon>
    </lineage>
</organism>
<evidence type="ECO:0000256" key="1">
    <source>
        <dbReference type="ARBA" id="ARBA00001526"/>
    </source>
</evidence>
<dbReference type="PANTHER" id="PTHR35333">
    <property type="entry name" value="BETA-LACTAMASE"/>
    <property type="match status" value="1"/>
</dbReference>
<reference evidence="11" key="1">
    <citation type="submission" date="2018-07" db="EMBL/GenBank/DDBJ databases">
        <title>Genomic and Epidemiologic Investigation of an Indolent Hospital Outbreak.</title>
        <authorList>
            <person name="Johnson R.C."/>
            <person name="Deming C."/>
            <person name="Conlan S."/>
            <person name="Zellmer C.J."/>
            <person name="Michelin A.V."/>
            <person name="Lee-Lin S.-Q."/>
            <person name="Thomas P.J."/>
            <person name="Park M."/>
            <person name="Weingarten R.A."/>
            <person name="Less J."/>
            <person name="Dekker J.P."/>
            <person name="Frank K.M."/>
            <person name="Musser K.A."/>
            <person name="Mcquiston J.R."/>
            <person name="Henderson D.K."/>
            <person name="Lau A.F."/>
            <person name="Palmore T.N."/>
            <person name="Segre J.A."/>
        </authorList>
    </citation>
    <scope>NUCLEOTIDE SEQUENCE [LARGE SCALE GENOMIC DNA]</scope>
    <source>
        <strain evidence="11">SK-CDC1_0717</strain>
    </source>
</reference>
<dbReference type="Proteomes" id="UP000287746">
    <property type="component" value="Unassembled WGS sequence"/>
</dbReference>
<dbReference type="SUPFAM" id="SSF56601">
    <property type="entry name" value="beta-lactamase/transpeptidase-like"/>
    <property type="match status" value="1"/>
</dbReference>
<proteinExistence type="inferred from homology"/>
<dbReference type="AlphaFoldDB" id="A0A430G415"/>
<evidence type="ECO:0000313" key="10">
    <source>
        <dbReference type="EMBL" id="RSY85888.1"/>
    </source>
</evidence>
<dbReference type="InterPro" id="IPR045155">
    <property type="entry name" value="Beta-lactam_cat"/>
</dbReference>
<dbReference type="InterPro" id="IPR012338">
    <property type="entry name" value="Beta-lactam/transpept-like"/>
</dbReference>
<name>A0A430G415_9SPHN</name>
<comment type="catalytic activity">
    <reaction evidence="1 6">
        <text>a beta-lactam + H2O = a substituted beta-amino acid</text>
        <dbReference type="Rhea" id="RHEA:20401"/>
        <dbReference type="ChEBI" id="CHEBI:15377"/>
        <dbReference type="ChEBI" id="CHEBI:35627"/>
        <dbReference type="ChEBI" id="CHEBI:140347"/>
        <dbReference type="EC" id="3.5.2.6"/>
    </reaction>
</comment>
<protein>
    <recommendedName>
        <fullName evidence="3 6">Beta-lactamase</fullName>
        <ecNumber evidence="3 6">3.5.2.6</ecNumber>
    </recommendedName>
</protein>
<feature type="region of interest" description="Disordered" evidence="7">
    <location>
        <begin position="209"/>
        <end position="228"/>
    </location>
</feature>
<evidence type="ECO:0000256" key="3">
    <source>
        <dbReference type="ARBA" id="ARBA00012865"/>
    </source>
</evidence>
<comment type="similarity">
    <text evidence="2 6">Belongs to the class-A beta-lactamase family.</text>
</comment>
<dbReference type="PROSITE" id="PS00146">
    <property type="entry name" value="BETA_LACTAMASE_A"/>
    <property type="match status" value="1"/>
</dbReference>
<dbReference type="PANTHER" id="PTHR35333:SF3">
    <property type="entry name" value="BETA-LACTAMASE-TYPE TRANSPEPTIDASE FOLD CONTAINING PROTEIN"/>
    <property type="match status" value="1"/>
</dbReference>
<dbReference type="InterPro" id="IPR000871">
    <property type="entry name" value="Beta-lactam_class-A"/>
</dbReference>
<dbReference type="InterPro" id="IPR023650">
    <property type="entry name" value="Beta-lactam_class-A_AS"/>
</dbReference>
<evidence type="ECO:0000256" key="8">
    <source>
        <dbReference type="SAM" id="SignalP"/>
    </source>
</evidence>
<feature type="domain" description="Beta-lactamase class A catalytic" evidence="9">
    <location>
        <begin position="56"/>
        <end position="312"/>
    </location>
</feature>
<comment type="caution">
    <text evidence="10">The sequence shown here is derived from an EMBL/GenBank/DDBJ whole genome shotgun (WGS) entry which is preliminary data.</text>
</comment>
<dbReference type="EMBL" id="QQYZ01000007">
    <property type="protein sequence ID" value="RSY85888.1"/>
    <property type="molecule type" value="Genomic_DNA"/>
</dbReference>
<feature type="signal peptide" evidence="8">
    <location>
        <begin position="1"/>
        <end position="18"/>
    </location>
</feature>
<evidence type="ECO:0000256" key="4">
    <source>
        <dbReference type="ARBA" id="ARBA00022801"/>
    </source>
</evidence>
<evidence type="ECO:0000256" key="7">
    <source>
        <dbReference type="SAM" id="MobiDB-lite"/>
    </source>
</evidence>
<keyword evidence="4 6" id="KW-0378">Hydrolase</keyword>
<feature type="chain" id="PRO_5019397096" description="Beta-lactamase" evidence="8">
    <location>
        <begin position="19"/>
        <end position="342"/>
    </location>
</feature>
<evidence type="ECO:0000256" key="6">
    <source>
        <dbReference type="RuleBase" id="RU361140"/>
    </source>
</evidence>